<evidence type="ECO:0000256" key="15">
    <source>
        <dbReference type="HAMAP-Rule" id="MF_00208"/>
    </source>
</evidence>
<evidence type="ECO:0000256" key="10">
    <source>
        <dbReference type="ARBA" id="ARBA00066633"/>
    </source>
</evidence>
<dbReference type="InterPro" id="IPR036615">
    <property type="entry name" value="Mur_ligase_C_dom_sf"/>
</dbReference>
<dbReference type="GO" id="GO:0051301">
    <property type="term" value="P:cell division"/>
    <property type="evidence" value="ECO:0007669"/>
    <property type="project" value="UniProtKB-KW"/>
</dbReference>
<comment type="caution">
    <text evidence="20">The sequence shown here is derived from an EMBL/GenBank/DDBJ whole genome shotgun (WGS) entry which is preliminary data.</text>
</comment>
<feature type="binding site" evidence="15">
    <location>
        <begin position="151"/>
        <end position="152"/>
    </location>
    <ligand>
        <name>UDP-N-acetyl-alpha-D-muramoyl-L-alanyl-D-glutamate</name>
        <dbReference type="ChEBI" id="CHEBI:83900"/>
    </ligand>
</feature>
<evidence type="ECO:0000256" key="11">
    <source>
        <dbReference type="ARBA" id="ARBA00072883"/>
    </source>
</evidence>
<dbReference type="GO" id="GO:0008360">
    <property type="term" value="P:regulation of cell shape"/>
    <property type="evidence" value="ECO:0007669"/>
    <property type="project" value="UniProtKB-KW"/>
</dbReference>
<dbReference type="EMBL" id="APML01000004">
    <property type="protein sequence ID" value="ENH98332.1"/>
    <property type="molecule type" value="Genomic_DNA"/>
</dbReference>
<dbReference type="eggNOG" id="COG0769">
    <property type="taxonomic scope" value="Bacteria"/>
</dbReference>
<comment type="function">
    <text evidence="9 15">Catalyzes the addition of meso-diaminopimelic acid to the nucleotide precursor UDP-N-acetylmuramoyl-L-alanyl-D-glutamate (UMAG) in the biosynthesis of bacterial cell-wall peptidoglycan.</text>
</comment>
<organism evidence="20 21">
    <name type="scientific">Gracilibacillus halophilus YIM-C55.5</name>
    <dbReference type="NCBI Taxonomy" id="1308866"/>
    <lineage>
        <taxon>Bacteria</taxon>
        <taxon>Bacillati</taxon>
        <taxon>Bacillota</taxon>
        <taxon>Bacilli</taxon>
        <taxon>Bacillales</taxon>
        <taxon>Bacillaceae</taxon>
        <taxon>Gracilibacillus</taxon>
    </lineage>
</organism>
<dbReference type="Gene3D" id="3.40.1190.10">
    <property type="entry name" value="Mur-like, catalytic domain"/>
    <property type="match status" value="1"/>
</dbReference>
<evidence type="ECO:0000256" key="3">
    <source>
        <dbReference type="ARBA" id="ARBA00022618"/>
    </source>
</evidence>
<keyword evidence="7 15" id="KW-0961">Cell wall biogenesis/degradation</keyword>
<dbReference type="EC" id="6.3.2.13" evidence="10 15"/>
<evidence type="ECO:0000256" key="5">
    <source>
        <dbReference type="ARBA" id="ARBA00022984"/>
    </source>
</evidence>
<dbReference type="GO" id="GO:0005737">
    <property type="term" value="C:cytoplasm"/>
    <property type="evidence" value="ECO:0007669"/>
    <property type="project" value="UniProtKB-SubCell"/>
</dbReference>
<dbReference type="RefSeq" id="WP_003463183.1">
    <property type="nucleotide sequence ID" value="NZ_APML01000004.1"/>
</dbReference>
<feature type="binding site" evidence="15">
    <location>
        <position position="462"/>
    </location>
    <ligand>
        <name>meso-2,6-diaminopimelate</name>
        <dbReference type="ChEBI" id="CHEBI:57791"/>
    </ligand>
</feature>
<reference evidence="20 21" key="1">
    <citation type="submission" date="2013-03" db="EMBL/GenBank/DDBJ databases">
        <title>Draft genome sequence of Gracibacillus halophilus YIM-C55.5, a moderately halophilic and thermophilic organism from the Xiaochaidamu salt lake.</title>
        <authorList>
            <person name="Sugumar T."/>
            <person name="Polireddy D.R."/>
            <person name="Antony A."/>
            <person name="Madhava Y.R."/>
            <person name="Sivakumar N."/>
        </authorList>
    </citation>
    <scope>NUCLEOTIDE SEQUENCE [LARGE SCALE GENOMIC DNA]</scope>
    <source>
        <strain evidence="20 21">YIM-C55.5</strain>
    </source>
</reference>
<dbReference type="InterPro" id="IPR004101">
    <property type="entry name" value="Mur_ligase_C"/>
</dbReference>
<dbReference type="InterPro" id="IPR036565">
    <property type="entry name" value="Mur-like_cat_sf"/>
</dbReference>
<dbReference type="InterPro" id="IPR035911">
    <property type="entry name" value="MurE/MurF_N"/>
</dbReference>
<keyword evidence="15" id="KW-0547">Nucleotide-binding</keyword>
<dbReference type="OrthoDB" id="9800958at2"/>
<dbReference type="InterPro" id="IPR013221">
    <property type="entry name" value="Mur_ligase_cen"/>
</dbReference>
<keyword evidence="21" id="KW-1185">Reference proteome</keyword>
<comment type="cofactor">
    <cofactor evidence="15">
        <name>Mg(2+)</name>
        <dbReference type="ChEBI" id="CHEBI:18420"/>
    </cofactor>
</comment>
<evidence type="ECO:0000259" key="17">
    <source>
        <dbReference type="Pfam" id="PF01225"/>
    </source>
</evidence>
<keyword evidence="15" id="KW-0963">Cytoplasm</keyword>
<keyword evidence="4 15" id="KW-0133">Cell shape</keyword>
<evidence type="ECO:0000256" key="12">
    <source>
        <dbReference type="ARBA" id="ARBA00075482"/>
    </source>
</evidence>
<keyword evidence="15" id="KW-0067">ATP-binding</keyword>
<evidence type="ECO:0000256" key="4">
    <source>
        <dbReference type="ARBA" id="ARBA00022960"/>
    </source>
</evidence>
<proteinExistence type="inferred from homology"/>
<evidence type="ECO:0000313" key="20">
    <source>
        <dbReference type="EMBL" id="ENH98332.1"/>
    </source>
</evidence>
<feature type="binding site" evidence="15">
    <location>
        <position position="178"/>
    </location>
    <ligand>
        <name>UDP-N-acetyl-alpha-D-muramoyl-L-alanyl-D-glutamate</name>
        <dbReference type="ChEBI" id="CHEBI:83900"/>
    </ligand>
</feature>
<dbReference type="GO" id="GO:0000287">
    <property type="term" value="F:magnesium ion binding"/>
    <property type="evidence" value="ECO:0007669"/>
    <property type="project" value="UniProtKB-UniRule"/>
</dbReference>
<dbReference type="Gene3D" id="3.90.190.20">
    <property type="entry name" value="Mur ligase, C-terminal domain"/>
    <property type="match status" value="1"/>
</dbReference>
<evidence type="ECO:0000256" key="14">
    <source>
        <dbReference type="ARBA" id="ARBA00081560"/>
    </source>
</evidence>
<sequence length="489" mass="54384">MELGEIIRSLPQYQCEKTLDGIHISNVEKDHRQVTSNTLFICIHGYTVDGHQFAAEAVTRGAVAIVAEKPLSLDVPVIIVPNTKRVLPQVASFFYDYPTTKMKMIGVTGTNGKTSVTHILEEILQAATFRTGLIGTIGMRIQQKYEPVNNTTPDALVLQKSFDQMVQKQIDVGIMEVSSHALDQGRVHGTDFDLAVFTNLTQDHLDYHQTMKDYLFAKSLLFSQLGNSYSKSKPKYAIINIDDPAAHQLIKSTAQPVITYGIEQEATFRANNITLFEQGVHFDMETPEGTISMNSHLIGKFSVYNMLAAAATAYYAGISITTIKEVIEQTKGVKGRFQPVLTEHDFGVIVDYAHTPDSLENVLQTIKNVCHGNVYAIVGCGGDRDRNKRPQMADITCRYADKAIFTSDNPRSEDPLAIIDDMVVDLDATNYQVIADRKQAIRTAIQQATSKDMVLIAGKGHETYQVIGDHTYEFDDEKVALQVLQEEKK</sequence>
<gene>
    <name evidence="15" type="primary">murE</name>
    <name evidence="20" type="ORF">J416_01294</name>
</gene>
<dbReference type="Pfam" id="PF08245">
    <property type="entry name" value="Mur_ligase_M"/>
    <property type="match status" value="1"/>
</dbReference>
<evidence type="ECO:0000256" key="8">
    <source>
        <dbReference type="ARBA" id="ARBA00050251"/>
    </source>
</evidence>
<feature type="binding site" evidence="15">
    <location>
        <position position="458"/>
    </location>
    <ligand>
        <name>meso-2,6-diaminopimelate</name>
        <dbReference type="ChEBI" id="CHEBI:57791"/>
    </ligand>
</feature>
<feature type="binding site" evidence="15">
    <location>
        <begin position="109"/>
        <end position="115"/>
    </location>
    <ligand>
        <name>ATP</name>
        <dbReference type="ChEBI" id="CHEBI:30616"/>
    </ligand>
</feature>
<feature type="modified residue" description="N6-carboxylysine" evidence="15">
    <location>
        <position position="218"/>
    </location>
</feature>
<feature type="binding site" evidence="15">
    <location>
        <begin position="408"/>
        <end position="411"/>
    </location>
    <ligand>
        <name>meso-2,6-diaminopimelate</name>
        <dbReference type="ChEBI" id="CHEBI:57791"/>
    </ligand>
</feature>
<dbReference type="PANTHER" id="PTHR23135:SF4">
    <property type="entry name" value="UDP-N-ACETYLMURAMOYL-L-ALANYL-D-GLUTAMATE--2,6-DIAMINOPIMELATE LIGASE MURE HOMOLOG, CHLOROPLASTIC"/>
    <property type="match status" value="1"/>
</dbReference>
<dbReference type="Pfam" id="PF01225">
    <property type="entry name" value="Mur_ligase"/>
    <property type="match status" value="1"/>
</dbReference>
<keyword evidence="6 15" id="KW-0131">Cell cycle</keyword>
<feature type="domain" description="Mur ligase central" evidence="19">
    <location>
        <begin position="107"/>
        <end position="313"/>
    </location>
</feature>
<comment type="similarity">
    <text evidence="2 15">Belongs to the MurCDEF family. MurE subfamily.</text>
</comment>
<keyword evidence="5 15" id="KW-0573">Peptidoglycan synthesis</keyword>
<dbReference type="NCBIfam" id="NF001124">
    <property type="entry name" value="PRK00139.1-2"/>
    <property type="match status" value="1"/>
</dbReference>
<dbReference type="FunFam" id="3.90.190.20:FF:000006">
    <property type="entry name" value="UDP-N-acetylmuramoyl-L-alanyl-D-glutamate--2,6-diaminopimelate ligase"/>
    <property type="match status" value="1"/>
</dbReference>
<feature type="domain" description="Mur ligase N-terminal catalytic" evidence="17">
    <location>
        <begin position="23"/>
        <end position="78"/>
    </location>
</feature>
<dbReference type="PANTHER" id="PTHR23135">
    <property type="entry name" value="MUR LIGASE FAMILY MEMBER"/>
    <property type="match status" value="1"/>
</dbReference>
<dbReference type="InterPro" id="IPR000713">
    <property type="entry name" value="Mur_ligase_N"/>
</dbReference>
<comment type="subcellular location">
    <subcellularLocation>
        <location evidence="15 16">Cytoplasm</location>
    </subcellularLocation>
</comment>
<evidence type="ECO:0000256" key="6">
    <source>
        <dbReference type="ARBA" id="ARBA00023306"/>
    </source>
</evidence>
<accession>N4WQC0</accession>
<dbReference type="STRING" id="1308866.J416_01294"/>
<evidence type="ECO:0000256" key="16">
    <source>
        <dbReference type="RuleBase" id="RU004135"/>
    </source>
</evidence>
<evidence type="ECO:0000256" key="2">
    <source>
        <dbReference type="ARBA" id="ARBA00005898"/>
    </source>
</evidence>
<dbReference type="PATRIC" id="fig|1308866.3.peg.262"/>
<evidence type="ECO:0000259" key="18">
    <source>
        <dbReference type="Pfam" id="PF02875"/>
    </source>
</evidence>
<dbReference type="NCBIfam" id="NF001126">
    <property type="entry name" value="PRK00139.1-4"/>
    <property type="match status" value="1"/>
</dbReference>
<dbReference type="Proteomes" id="UP000012283">
    <property type="component" value="Unassembled WGS sequence"/>
</dbReference>
<keyword evidence="15 20" id="KW-0436">Ligase</keyword>
<evidence type="ECO:0000256" key="1">
    <source>
        <dbReference type="ARBA" id="ARBA00004752"/>
    </source>
</evidence>
<dbReference type="GO" id="GO:0005524">
    <property type="term" value="F:ATP binding"/>
    <property type="evidence" value="ECO:0007669"/>
    <property type="project" value="UniProtKB-UniRule"/>
</dbReference>
<comment type="caution">
    <text evidence="15">Lacks conserved residue(s) required for the propagation of feature annotation.</text>
</comment>
<comment type="PTM">
    <text evidence="15">Carboxylation is probably crucial for Mg(2+) binding and, consequently, for the gamma-phosphate positioning of ATP.</text>
</comment>
<dbReference type="SUPFAM" id="SSF63418">
    <property type="entry name" value="MurE/MurF N-terminal domain"/>
    <property type="match status" value="1"/>
</dbReference>
<dbReference type="SUPFAM" id="SSF53623">
    <property type="entry name" value="MurD-like peptide ligases, catalytic domain"/>
    <property type="match status" value="1"/>
</dbReference>
<evidence type="ECO:0000256" key="13">
    <source>
        <dbReference type="ARBA" id="ARBA00076158"/>
    </source>
</evidence>
<feature type="short sequence motif" description="Meso-diaminopimelate recognition motif" evidence="15">
    <location>
        <begin position="408"/>
        <end position="411"/>
    </location>
</feature>
<evidence type="ECO:0000256" key="7">
    <source>
        <dbReference type="ARBA" id="ARBA00023316"/>
    </source>
</evidence>
<dbReference type="GO" id="GO:0071555">
    <property type="term" value="P:cell wall organization"/>
    <property type="evidence" value="ECO:0007669"/>
    <property type="project" value="UniProtKB-KW"/>
</dbReference>
<feature type="binding site" evidence="15">
    <location>
        <position position="186"/>
    </location>
    <ligand>
        <name>UDP-N-acetyl-alpha-D-muramoyl-L-alanyl-D-glutamate</name>
        <dbReference type="ChEBI" id="CHEBI:83900"/>
    </ligand>
</feature>
<feature type="domain" description="Mur ligase C-terminal" evidence="18">
    <location>
        <begin position="335"/>
        <end position="460"/>
    </location>
</feature>
<dbReference type="Gene3D" id="3.40.1390.10">
    <property type="entry name" value="MurE/MurF, N-terminal domain"/>
    <property type="match status" value="1"/>
</dbReference>
<dbReference type="Pfam" id="PF02875">
    <property type="entry name" value="Mur_ligase_C"/>
    <property type="match status" value="1"/>
</dbReference>
<dbReference type="GO" id="GO:0008765">
    <property type="term" value="F:UDP-N-acetylmuramoylalanyl-D-glutamate-2,6-diaminopimelate ligase activity"/>
    <property type="evidence" value="ECO:0007669"/>
    <property type="project" value="UniProtKB-UniRule"/>
</dbReference>
<comment type="catalytic activity">
    <reaction evidence="8 15">
        <text>UDP-N-acetyl-alpha-D-muramoyl-L-alanyl-D-glutamate + meso-2,6-diaminopimelate + ATP = UDP-N-acetyl-alpha-D-muramoyl-L-alanyl-gamma-D-glutamyl-meso-2,6-diaminopimelate + ADP + phosphate + H(+)</text>
        <dbReference type="Rhea" id="RHEA:23676"/>
        <dbReference type="ChEBI" id="CHEBI:15378"/>
        <dbReference type="ChEBI" id="CHEBI:30616"/>
        <dbReference type="ChEBI" id="CHEBI:43474"/>
        <dbReference type="ChEBI" id="CHEBI:57791"/>
        <dbReference type="ChEBI" id="CHEBI:83900"/>
        <dbReference type="ChEBI" id="CHEBI:83905"/>
        <dbReference type="ChEBI" id="CHEBI:456216"/>
        <dbReference type="EC" id="6.3.2.13"/>
    </reaction>
</comment>
<evidence type="ECO:0000256" key="9">
    <source>
        <dbReference type="ARBA" id="ARBA00056782"/>
    </source>
</evidence>
<evidence type="ECO:0000259" key="19">
    <source>
        <dbReference type="Pfam" id="PF08245"/>
    </source>
</evidence>
<keyword evidence="3 15" id="KW-0132">Cell division</keyword>
<dbReference type="AlphaFoldDB" id="N4WQC0"/>
<keyword evidence="15" id="KW-0460">Magnesium</keyword>
<dbReference type="GO" id="GO:0009252">
    <property type="term" value="P:peptidoglycan biosynthetic process"/>
    <property type="evidence" value="ECO:0007669"/>
    <property type="project" value="UniProtKB-UniRule"/>
</dbReference>
<dbReference type="InterPro" id="IPR005761">
    <property type="entry name" value="UDP-N-AcMur-Glu-dNH2Pim_ligase"/>
</dbReference>
<feature type="binding site" evidence="15">
    <location>
        <position position="150"/>
    </location>
    <ligand>
        <name>UDP-N-acetyl-alpha-D-muramoyl-L-alanyl-D-glutamate</name>
        <dbReference type="ChEBI" id="CHEBI:83900"/>
    </ligand>
</feature>
<dbReference type="UniPathway" id="UPA00219"/>
<dbReference type="HAMAP" id="MF_00208">
    <property type="entry name" value="MurE"/>
    <property type="match status" value="1"/>
</dbReference>
<name>N4WQC0_9BACI</name>
<feature type="binding site" evidence="15">
    <location>
        <position position="384"/>
    </location>
    <ligand>
        <name>meso-2,6-diaminopimelate</name>
        <dbReference type="ChEBI" id="CHEBI:57791"/>
    </ligand>
</feature>
<protein>
    <recommendedName>
        <fullName evidence="11 15">UDP-N-acetylmuramoyl-L-alanyl-D-glutamate--2,6-diaminopimelate ligase</fullName>
        <ecNumber evidence="10 15">6.3.2.13</ecNumber>
    </recommendedName>
    <alternativeName>
        <fullName evidence="12 15">Meso-A2pm-adding enzyme</fullName>
    </alternativeName>
    <alternativeName>
        <fullName evidence="13 15">Meso-diaminopimelate-adding enzyme</fullName>
    </alternativeName>
    <alternativeName>
        <fullName evidence="14 15">UDP-MurNAc-L-Ala-D-Glu:meso-diaminopimelate ligase</fullName>
    </alternativeName>
    <alternativeName>
        <fullName evidence="15">UDP-MurNAc-tripeptide synthetase</fullName>
    </alternativeName>
    <alternativeName>
        <fullName evidence="15">UDP-N-acetylmuramyl-tripeptide synthetase</fullName>
    </alternativeName>
</protein>
<evidence type="ECO:0000313" key="21">
    <source>
        <dbReference type="Proteomes" id="UP000012283"/>
    </source>
</evidence>
<dbReference type="NCBIfam" id="TIGR01085">
    <property type="entry name" value="murE"/>
    <property type="match status" value="1"/>
</dbReference>
<comment type="pathway">
    <text evidence="1 15 16">Cell wall biogenesis; peptidoglycan biosynthesis.</text>
</comment>
<dbReference type="SUPFAM" id="SSF53244">
    <property type="entry name" value="MurD-like peptide ligases, peptide-binding domain"/>
    <property type="match status" value="1"/>
</dbReference>
<feature type="binding site" evidence="15">
    <location>
        <position position="184"/>
    </location>
    <ligand>
        <name>UDP-N-acetyl-alpha-D-muramoyl-L-alanyl-D-glutamate</name>
        <dbReference type="ChEBI" id="CHEBI:83900"/>
    </ligand>
</feature>